<dbReference type="OrthoDB" id="124998at2759"/>
<reference evidence="1 2" key="1">
    <citation type="submission" date="2019-05" db="EMBL/GenBank/DDBJ databases">
        <title>Mikania micrantha, genome provides insights into the molecular mechanism of rapid growth.</title>
        <authorList>
            <person name="Liu B."/>
        </authorList>
    </citation>
    <scope>NUCLEOTIDE SEQUENCE [LARGE SCALE GENOMIC DNA]</scope>
    <source>
        <strain evidence="1">NLD-2019</strain>
        <tissue evidence="1">Leaf</tissue>
    </source>
</reference>
<evidence type="ECO:0000313" key="1">
    <source>
        <dbReference type="EMBL" id="KAD6119683.1"/>
    </source>
</evidence>
<evidence type="ECO:0008006" key="3">
    <source>
        <dbReference type="Google" id="ProtNLM"/>
    </source>
</evidence>
<dbReference type="InterPro" id="IPR006912">
    <property type="entry name" value="Harbinger_derived_prot"/>
</dbReference>
<dbReference type="AlphaFoldDB" id="A0A5N6PCE0"/>
<name>A0A5N6PCE0_9ASTR</name>
<keyword evidence="2" id="KW-1185">Reference proteome</keyword>
<dbReference type="Proteomes" id="UP000326396">
    <property type="component" value="Linkage Group LG13"/>
</dbReference>
<sequence length="221" mass="25735">MEENFPFFQQKLDAVGVAGAIALYGSRYLRKPTWSDIQQIYAVHEYVHGFPGTLGSIDCTHWEWQNCPTAWRGSHQRGDHHHPTIIDGVAPGSSFYANDTYYKYGYYLADGIYPEYATFVKSFTCPREDDDKRKYFKKAQEAARKDVERAFGVLKKKWHMIDNPYKGKAICQNYEEVNPPVQEVTPEERVEIRAEIRSREIHNILKGDLVEHVWKNRGENL</sequence>
<accession>A0A5N6PCE0</accession>
<evidence type="ECO:0000313" key="2">
    <source>
        <dbReference type="Proteomes" id="UP000326396"/>
    </source>
</evidence>
<dbReference type="Pfam" id="PF04827">
    <property type="entry name" value="Plant_tran"/>
    <property type="match status" value="1"/>
</dbReference>
<dbReference type="PANTHER" id="PTHR47150:SF4">
    <property type="entry name" value="HARBINGER TRANSPOSASE-DERIVED PROTEIN-RELATED"/>
    <property type="match status" value="1"/>
</dbReference>
<comment type="caution">
    <text evidence="1">The sequence shown here is derived from an EMBL/GenBank/DDBJ whole genome shotgun (WGS) entry which is preliminary data.</text>
</comment>
<gene>
    <name evidence="1" type="ORF">E3N88_10954</name>
</gene>
<protein>
    <recommendedName>
        <fullName evidence="3">DDE Tnp4 domain-containing protein</fullName>
    </recommendedName>
</protein>
<organism evidence="1 2">
    <name type="scientific">Mikania micrantha</name>
    <name type="common">bitter vine</name>
    <dbReference type="NCBI Taxonomy" id="192012"/>
    <lineage>
        <taxon>Eukaryota</taxon>
        <taxon>Viridiplantae</taxon>
        <taxon>Streptophyta</taxon>
        <taxon>Embryophyta</taxon>
        <taxon>Tracheophyta</taxon>
        <taxon>Spermatophyta</taxon>
        <taxon>Magnoliopsida</taxon>
        <taxon>eudicotyledons</taxon>
        <taxon>Gunneridae</taxon>
        <taxon>Pentapetalae</taxon>
        <taxon>asterids</taxon>
        <taxon>campanulids</taxon>
        <taxon>Asterales</taxon>
        <taxon>Asteraceae</taxon>
        <taxon>Asteroideae</taxon>
        <taxon>Heliantheae alliance</taxon>
        <taxon>Eupatorieae</taxon>
        <taxon>Mikania</taxon>
    </lineage>
</organism>
<proteinExistence type="predicted"/>
<dbReference type="PANTHER" id="PTHR47150">
    <property type="entry name" value="OS12G0169200 PROTEIN"/>
    <property type="match status" value="1"/>
</dbReference>
<dbReference type="EMBL" id="SZYD01000005">
    <property type="protein sequence ID" value="KAD6119683.1"/>
    <property type="molecule type" value="Genomic_DNA"/>
</dbReference>